<keyword evidence="3" id="KW-1185">Reference proteome</keyword>
<keyword evidence="1" id="KW-0812">Transmembrane</keyword>
<comment type="caution">
    <text evidence="2">The sequence shown here is derived from an EMBL/GenBank/DDBJ whole genome shotgun (WGS) entry which is preliminary data.</text>
</comment>
<protein>
    <submittedName>
        <fullName evidence="2">Uncharacterized protein</fullName>
    </submittedName>
</protein>
<organism evidence="2 3">
    <name type="scientific">Fimbriiglobus ruber</name>
    <dbReference type="NCBI Taxonomy" id="1908690"/>
    <lineage>
        <taxon>Bacteria</taxon>
        <taxon>Pseudomonadati</taxon>
        <taxon>Planctomycetota</taxon>
        <taxon>Planctomycetia</taxon>
        <taxon>Gemmatales</taxon>
        <taxon>Gemmataceae</taxon>
        <taxon>Fimbriiglobus</taxon>
    </lineage>
</organism>
<gene>
    <name evidence="2" type="ORF">FRUB_08704</name>
</gene>
<keyword evidence="1" id="KW-0472">Membrane</keyword>
<feature type="transmembrane region" description="Helical" evidence="1">
    <location>
        <begin position="78"/>
        <end position="100"/>
    </location>
</feature>
<keyword evidence="1" id="KW-1133">Transmembrane helix</keyword>
<evidence type="ECO:0000313" key="2">
    <source>
        <dbReference type="EMBL" id="OWK36141.1"/>
    </source>
</evidence>
<evidence type="ECO:0000313" key="3">
    <source>
        <dbReference type="Proteomes" id="UP000214646"/>
    </source>
</evidence>
<evidence type="ECO:0000256" key="1">
    <source>
        <dbReference type="SAM" id="Phobius"/>
    </source>
</evidence>
<name>A0A225D3H0_9BACT</name>
<feature type="transmembrane region" description="Helical" evidence="1">
    <location>
        <begin position="42"/>
        <end position="66"/>
    </location>
</feature>
<accession>A0A225D3H0</accession>
<proteinExistence type="predicted"/>
<dbReference type="AlphaFoldDB" id="A0A225D3H0"/>
<dbReference type="Proteomes" id="UP000214646">
    <property type="component" value="Unassembled WGS sequence"/>
</dbReference>
<feature type="transmembrane region" description="Helical" evidence="1">
    <location>
        <begin position="6"/>
        <end position="30"/>
    </location>
</feature>
<dbReference type="EMBL" id="NIDE01000017">
    <property type="protein sequence ID" value="OWK36141.1"/>
    <property type="molecule type" value="Genomic_DNA"/>
</dbReference>
<feature type="transmembrane region" description="Helical" evidence="1">
    <location>
        <begin position="121"/>
        <end position="140"/>
    </location>
</feature>
<reference evidence="3" key="1">
    <citation type="submission" date="2017-06" db="EMBL/GenBank/DDBJ databases">
        <title>Genome analysis of Fimbriiglobus ruber SP5, the first member of the order Planctomycetales with confirmed chitinolytic capability.</title>
        <authorList>
            <person name="Ravin N.V."/>
            <person name="Rakitin A.L."/>
            <person name="Ivanova A.A."/>
            <person name="Beletsky A.V."/>
            <person name="Kulichevskaya I.S."/>
            <person name="Mardanov A.V."/>
            <person name="Dedysh S.N."/>
        </authorList>
    </citation>
    <scope>NUCLEOTIDE SEQUENCE [LARGE SCALE GENOMIC DNA]</scope>
    <source>
        <strain evidence="3">SP5</strain>
    </source>
</reference>
<dbReference type="RefSeq" id="WP_143393827.1">
    <property type="nucleotide sequence ID" value="NZ_NIDE01000017.1"/>
</dbReference>
<sequence>MNPGQVFAVLCCLGFMLAIVLAFEVAVFWLACALCKIPQPGFFRTCGIVVMLLVIPAVVDGIFGAILYEVYTATAYPLWEAGVVQFFLALPVHMAICSFIHAKMINIRLGQGLAVWLVEKLLKLTLVVAAVGVTAVLVLASQAK</sequence>